<keyword evidence="2" id="KW-1185">Reference proteome</keyword>
<name>A0A5M6CPS2_9FLAO</name>
<dbReference type="RefSeq" id="WP_150011252.1">
    <property type="nucleotide sequence ID" value="NZ_VWSG01000003.1"/>
</dbReference>
<evidence type="ECO:0000313" key="2">
    <source>
        <dbReference type="Proteomes" id="UP000325141"/>
    </source>
</evidence>
<reference evidence="1 2" key="1">
    <citation type="submission" date="2019-09" db="EMBL/GenBank/DDBJ databases">
        <title>Genome sequence and assembly of Flavobacterium sp.</title>
        <authorList>
            <person name="Chhetri G."/>
        </authorList>
    </citation>
    <scope>NUCLEOTIDE SEQUENCE [LARGE SCALE GENOMIC DNA]</scope>
    <source>
        <strain evidence="1 2">SNL9</strain>
    </source>
</reference>
<sequence>MKFLSLIFFLTSTLTYSQTIDLSNWVESKKSIDRYKHPQNEISYIIINDSLNYRISKQTSPTIIGDSIPFSDEFIESKIGKNYGGRIVKKVFNGYFLSYLNGEHGSDFYFISNDGKKAYEMESIRHAKYFFELEGELFVACGLSHLALSRGSIYKLKFKRKWKATYVENLEASPKIVFKHLQNTYIITHEKMLTINQNASLNTILTFPFNIGIFYPTSSVIIKNDLYIAVRSGVLKVKNFSYKPTFHWLEEKE</sequence>
<accession>A0A5M6CPS2</accession>
<dbReference type="AlphaFoldDB" id="A0A5M6CPS2"/>
<dbReference type="EMBL" id="VWSG01000003">
    <property type="protein sequence ID" value="KAA5535982.1"/>
    <property type="molecule type" value="Genomic_DNA"/>
</dbReference>
<evidence type="ECO:0000313" key="1">
    <source>
        <dbReference type="EMBL" id="KAA5535982.1"/>
    </source>
</evidence>
<gene>
    <name evidence="1" type="ORF">F0460_06020</name>
</gene>
<dbReference type="Proteomes" id="UP000325141">
    <property type="component" value="Unassembled WGS sequence"/>
</dbReference>
<protein>
    <submittedName>
        <fullName evidence="1">Uncharacterized protein</fullName>
    </submittedName>
</protein>
<organism evidence="1 2">
    <name type="scientific">Paenimyroides baculatum</name>
    <dbReference type="NCBI Taxonomy" id="2608000"/>
    <lineage>
        <taxon>Bacteria</taxon>
        <taxon>Pseudomonadati</taxon>
        <taxon>Bacteroidota</taxon>
        <taxon>Flavobacteriia</taxon>
        <taxon>Flavobacteriales</taxon>
        <taxon>Flavobacteriaceae</taxon>
        <taxon>Paenimyroides</taxon>
    </lineage>
</organism>
<proteinExistence type="predicted"/>
<comment type="caution">
    <text evidence="1">The sequence shown here is derived from an EMBL/GenBank/DDBJ whole genome shotgun (WGS) entry which is preliminary data.</text>
</comment>